<dbReference type="InterPro" id="IPR037239">
    <property type="entry name" value="OSBP_sf"/>
</dbReference>
<dbReference type="Gramene" id="OE9A087990T1">
    <property type="protein sequence ID" value="OE9A087990C1"/>
    <property type="gene ID" value="OE9A087990"/>
</dbReference>
<evidence type="ECO:0000256" key="1">
    <source>
        <dbReference type="ARBA" id="ARBA00008842"/>
    </source>
</evidence>
<protein>
    <submittedName>
        <fullName evidence="2">Uncharacterized protein</fullName>
    </submittedName>
</protein>
<comment type="similarity">
    <text evidence="1">Belongs to the OSBP family.</text>
</comment>
<name>A0A8S0SDF5_OLEEU</name>
<dbReference type="EMBL" id="CACTIH010004284">
    <property type="protein sequence ID" value="CAA2990432.1"/>
    <property type="molecule type" value="Genomic_DNA"/>
</dbReference>
<evidence type="ECO:0000313" key="2">
    <source>
        <dbReference type="EMBL" id="CAA2990432.1"/>
    </source>
</evidence>
<keyword evidence="3" id="KW-1185">Reference proteome</keyword>
<dbReference type="Gene3D" id="3.30.70.3490">
    <property type="match status" value="1"/>
</dbReference>
<dbReference type="AlphaFoldDB" id="A0A8S0SDF5"/>
<dbReference type="FunFam" id="3.30.70.3490:FF:000007">
    <property type="entry name" value="Oxysterol-binding protein-related protein 4B"/>
    <property type="match status" value="1"/>
</dbReference>
<feature type="non-terminal residue" evidence="2">
    <location>
        <position position="1"/>
    </location>
</feature>
<gene>
    <name evidence="2" type="ORF">OLEA9_A087990</name>
</gene>
<dbReference type="OrthoDB" id="14833at2759"/>
<comment type="caution">
    <text evidence="2">The sequence shown here is derived from an EMBL/GenBank/DDBJ whole genome shotgun (WGS) entry which is preliminary data.</text>
</comment>
<organism evidence="2 3">
    <name type="scientific">Olea europaea subsp. europaea</name>
    <dbReference type="NCBI Taxonomy" id="158383"/>
    <lineage>
        <taxon>Eukaryota</taxon>
        <taxon>Viridiplantae</taxon>
        <taxon>Streptophyta</taxon>
        <taxon>Embryophyta</taxon>
        <taxon>Tracheophyta</taxon>
        <taxon>Spermatophyta</taxon>
        <taxon>Magnoliopsida</taxon>
        <taxon>eudicotyledons</taxon>
        <taxon>Gunneridae</taxon>
        <taxon>Pentapetalae</taxon>
        <taxon>asterids</taxon>
        <taxon>lamiids</taxon>
        <taxon>Lamiales</taxon>
        <taxon>Oleaceae</taxon>
        <taxon>Oleeae</taxon>
        <taxon>Olea</taxon>
    </lineage>
</organism>
<reference evidence="2 3" key="1">
    <citation type="submission" date="2019-12" db="EMBL/GenBank/DDBJ databases">
        <authorList>
            <person name="Alioto T."/>
            <person name="Alioto T."/>
            <person name="Gomez Garrido J."/>
        </authorList>
    </citation>
    <scope>NUCLEOTIDE SEQUENCE [LARGE SCALE GENOMIC DNA]</scope>
</reference>
<accession>A0A8S0SDF5</accession>
<proteinExistence type="inferred from homology"/>
<evidence type="ECO:0000313" key="3">
    <source>
        <dbReference type="Proteomes" id="UP000594638"/>
    </source>
</evidence>
<sequence>DVFSGKVTVIYNAKEAISGLKIPIVNDSKGILPSESTLVWAEVSKNILQKCWAKAKEAKTCIEERQRELAREAKLKGESWIPKHFTISHSKESGWDCLPNQKFVCSAPIIVPPVESHDGGECN</sequence>
<dbReference type="SUPFAM" id="SSF144000">
    <property type="entry name" value="Oxysterol-binding protein-like"/>
    <property type="match status" value="1"/>
</dbReference>
<dbReference type="Proteomes" id="UP000594638">
    <property type="component" value="Unassembled WGS sequence"/>
</dbReference>